<feature type="chain" id="PRO_5010189223" description="Peptidoglycan-binding protein" evidence="1">
    <location>
        <begin position="23"/>
        <end position="129"/>
    </location>
</feature>
<dbReference type="RefSeq" id="WP_070991112.1">
    <property type="nucleotide sequence ID" value="NZ_CBCSHD010000003.1"/>
</dbReference>
<protein>
    <recommendedName>
        <fullName evidence="4">Peptidoglycan-binding protein</fullName>
    </recommendedName>
</protein>
<accession>A0A1S1NA47</accession>
<organism evidence="2 3">
    <name type="scientific">Pseudoalteromonas byunsanensis</name>
    <dbReference type="NCBI Taxonomy" id="327939"/>
    <lineage>
        <taxon>Bacteria</taxon>
        <taxon>Pseudomonadati</taxon>
        <taxon>Pseudomonadota</taxon>
        <taxon>Gammaproteobacteria</taxon>
        <taxon>Alteromonadales</taxon>
        <taxon>Pseudoalteromonadaceae</taxon>
        <taxon>Pseudoalteromonas</taxon>
    </lineage>
</organism>
<evidence type="ECO:0000313" key="2">
    <source>
        <dbReference type="EMBL" id="OHU96245.1"/>
    </source>
</evidence>
<name>A0A1S1NA47_9GAMM</name>
<dbReference type="InterPro" id="IPR021559">
    <property type="entry name" value="DUF3019"/>
</dbReference>
<evidence type="ECO:0000256" key="1">
    <source>
        <dbReference type="SAM" id="SignalP"/>
    </source>
</evidence>
<feature type="signal peptide" evidence="1">
    <location>
        <begin position="1"/>
        <end position="22"/>
    </location>
</feature>
<comment type="caution">
    <text evidence="2">The sequence shown here is derived from an EMBL/GenBank/DDBJ whole genome shotgun (WGS) entry which is preliminary data.</text>
</comment>
<evidence type="ECO:0008006" key="4">
    <source>
        <dbReference type="Google" id="ProtNLM"/>
    </source>
</evidence>
<dbReference type="EMBL" id="MNAN01000027">
    <property type="protein sequence ID" value="OHU96245.1"/>
    <property type="molecule type" value="Genomic_DNA"/>
</dbReference>
<dbReference type="AlphaFoldDB" id="A0A1S1NA47"/>
<keyword evidence="3" id="KW-1185">Reference proteome</keyword>
<proteinExistence type="predicted"/>
<gene>
    <name evidence="2" type="ORF">BIW53_06785</name>
</gene>
<dbReference type="OrthoDB" id="5772660at2"/>
<keyword evidence="1" id="KW-0732">Signal</keyword>
<dbReference type="Pfam" id="PF11456">
    <property type="entry name" value="DUF3019"/>
    <property type="match status" value="1"/>
</dbReference>
<dbReference type="Proteomes" id="UP000180253">
    <property type="component" value="Unassembled WGS sequence"/>
</dbReference>
<evidence type="ECO:0000313" key="3">
    <source>
        <dbReference type="Proteomes" id="UP000180253"/>
    </source>
</evidence>
<reference evidence="2 3" key="1">
    <citation type="submission" date="2016-10" db="EMBL/GenBank/DDBJ databases">
        <title>Pseudoalteromonas amylolytica sp. nov., isolated from the surface seawater.</title>
        <authorList>
            <person name="Wu Y.-H."/>
            <person name="Cheng H."/>
            <person name="Jin X.-B."/>
            <person name="Wang C.-S."/>
            <person name="Xu X.-W."/>
        </authorList>
    </citation>
    <scope>NUCLEOTIDE SEQUENCE [LARGE SCALE GENOMIC DNA]</scope>
    <source>
        <strain evidence="2 3">JCM 12483</strain>
    </source>
</reference>
<sequence length="129" mass="15085">MTLFIRTSLILPLLISAPSSLAQQNPPPFELNVSPKQCTTLNQGEMCYLELDVTWQLAQKQTVCLYANELQLECWQNQTRGQLKKSLSVHNDLIISLQNKDRQVLQTHTIRYAWVHKKNNNKAMRWRMF</sequence>
<dbReference type="STRING" id="327939.BIW53_06785"/>